<dbReference type="PIRSF" id="PIRSF038471">
    <property type="entry name" value="MreC"/>
    <property type="match status" value="1"/>
</dbReference>
<dbReference type="Proteomes" id="UP000777560">
    <property type="component" value="Unassembled WGS sequence"/>
</dbReference>
<dbReference type="InterPro" id="IPR042175">
    <property type="entry name" value="Cell/Rod_MreC_2"/>
</dbReference>
<keyword evidence="9" id="KW-1185">Reference proteome</keyword>
<reference evidence="8 9" key="1">
    <citation type="submission" date="2018-08" db="EMBL/GenBank/DDBJ databases">
        <title>Comparative genomics of wild bee and flower associated Lactobacillus reveals potential adaptation to the bee host.</title>
        <authorList>
            <person name="Vuong H.Q."/>
            <person name="Mcfrederick Q.S."/>
        </authorList>
    </citation>
    <scope>NUCLEOTIDE SEQUENCE</scope>
    <source>
        <strain evidence="7 9">HV_13</strain>
        <strain evidence="8">HV_63</strain>
    </source>
</reference>
<evidence type="ECO:0000313" key="8">
    <source>
        <dbReference type="EMBL" id="TPR43485.1"/>
    </source>
</evidence>
<dbReference type="GO" id="GO:0008360">
    <property type="term" value="P:regulation of cell shape"/>
    <property type="evidence" value="ECO:0007669"/>
    <property type="project" value="UniProtKB-KW"/>
</dbReference>
<evidence type="ECO:0000313" key="10">
    <source>
        <dbReference type="Proteomes" id="UP000784700"/>
    </source>
</evidence>
<gene>
    <name evidence="8" type="primary">mreC</name>
    <name evidence="7" type="ORF">DY114_06725</name>
    <name evidence="8" type="ORF">DY130_05580</name>
</gene>
<feature type="domain" description="Rod shape-determining protein MreC beta-barrel core" evidence="6">
    <location>
        <begin position="126"/>
        <end position="279"/>
    </location>
</feature>
<evidence type="ECO:0000313" key="7">
    <source>
        <dbReference type="EMBL" id="TPR24339.1"/>
    </source>
</evidence>
<dbReference type="GeneID" id="58108601"/>
<dbReference type="OrthoDB" id="9792313at2"/>
<accession>A0A2S2JJR6</accession>
<name>A0A2S2JJR6_9LACO</name>
<dbReference type="Gene3D" id="2.40.10.340">
    <property type="entry name" value="Rod shape-determining protein MreC, domain 1"/>
    <property type="match status" value="1"/>
</dbReference>
<dbReference type="PANTHER" id="PTHR34138">
    <property type="entry name" value="CELL SHAPE-DETERMINING PROTEIN MREC"/>
    <property type="match status" value="1"/>
</dbReference>
<dbReference type="Pfam" id="PF04085">
    <property type="entry name" value="MreC"/>
    <property type="match status" value="1"/>
</dbReference>
<comment type="similarity">
    <text evidence="1 5">Belongs to the MreC family.</text>
</comment>
<evidence type="ECO:0000256" key="3">
    <source>
        <dbReference type="ARBA" id="ARBA00022960"/>
    </source>
</evidence>
<dbReference type="InterPro" id="IPR007221">
    <property type="entry name" value="MreC"/>
</dbReference>
<dbReference type="Proteomes" id="UP000784700">
    <property type="component" value="Unassembled WGS sequence"/>
</dbReference>
<dbReference type="InterPro" id="IPR042177">
    <property type="entry name" value="Cell/Rod_1"/>
</dbReference>
<comment type="function">
    <text evidence="5">Involved in formation and maintenance of cell shape.</text>
</comment>
<comment type="caution">
    <text evidence="8">The sequence shown here is derived from an EMBL/GenBank/DDBJ whole genome shotgun (WGS) entry which is preliminary data.</text>
</comment>
<dbReference type="EMBL" id="QUAV01000004">
    <property type="protein sequence ID" value="TPR24339.1"/>
    <property type="molecule type" value="Genomic_DNA"/>
</dbReference>
<evidence type="ECO:0000256" key="2">
    <source>
        <dbReference type="ARBA" id="ARBA00013855"/>
    </source>
</evidence>
<dbReference type="GO" id="GO:0005886">
    <property type="term" value="C:plasma membrane"/>
    <property type="evidence" value="ECO:0007669"/>
    <property type="project" value="TreeGrafter"/>
</dbReference>
<dbReference type="InterPro" id="IPR055342">
    <property type="entry name" value="MreC_beta-barrel_core"/>
</dbReference>
<evidence type="ECO:0000256" key="4">
    <source>
        <dbReference type="ARBA" id="ARBA00032089"/>
    </source>
</evidence>
<dbReference type="NCBIfam" id="TIGR00219">
    <property type="entry name" value="mreC"/>
    <property type="match status" value="1"/>
</dbReference>
<dbReference type="RefSeq" id="WP_105964838.1">
    <property type="nucleotide sequence ID" value="NZ_BAABXB010000181.1"/>
</dbReference>
<dbReference type="AlphaFoldDB" id="A0A2S2JJR6"/>
<sequence>MHKFFSNRKWVIIIVCIVLALGFMTLSVSTRNNRSMPPFIQRFGNDIVGITSTVVAFPVNTVRHGSENINNLINTYKENQQLKSQVSTVVSTKVKDQALQQENAQLKRQLKMNASLTDYQAITSNVLSRTPSAWQSQFIINKGSSAGVQKNMPVLGGNGLIGRVSEVNTTNSKVELISDNSDSSNKFSVAITNKDGKTVNGLINGFDRNTGELIMGHLNTEIKLKKGDKVSTNGLGGITPKGLYVGSVAKNTTDDYGTSSKVYIKTPASMNDLEVVTVAAKKE</sequence>
<dbReference type="EMBL" id="QUBG01000005">
    <property type="protein sequence ID" value="TPR43485.1"/>
    <property type="molecule type" value="Genomic_DNA"/>
</dbReference>
<evidence type="ECO:0000256" key="5">
    <source>
        <dbReference type="PIRNR" id="PIRNR038471"/>
    </source>
</evidence>
<evidence type="ECO:0000313" key="9">
    <source>
        <dbReference type="Proteomes" id="UP000777560"/>
    </source>
</evidence>
<organism evidence="8 10">
    <name type="scientific">Apilactobacillus micheneri</name>
    <dbReference type="NCBI Taxonomy" id="1899430"/>
    <lineage>
        <taxon>Bacteria</taxon>
        <taxon>Bacillati</taxon>
        <taxon>Bacillota</taxon>
        <taxon>Bacilli</taxon>
        <taxon>Lactobacillales</taxon>
        <taxon>Lactobacillaceae</taxon>
        <taxon>Apilactobacillus</taxon>
    </lineage>
</organism>
<proteinExistence type="inferred from homology"/>
<evidence type="ECO:0000256" key="1">
    <source>
        <dbReference type="ARBA" id="ARBA00009369"/>
    </source>
</evidence>
<keyword evidence="3 5" id="KW-0133">Cell shape</keyword>
<protein>
    <recommendedName>
        <fullName evidence="2 5">Cell shape-determining protein MreC</fullName>
    </recommendedName>
    <alternativeName>
        <fullName evidence="4 5">Cell shape protein MreC</fullName>
    </alternativeName>
</protein>
<dbReference type="PANTHER" id="PTHR34138:SF1">
    <property type="entry name" value="CELL SHAPE-DETERMINING PROTEIN MREC"/>
    <property type="match status" value="1"/>
</dbReference>
<evidence type="ECO:0000259" key="6">
    <source>
        <dbReference type="Pfam" id="PF04085"/>
    </source>
</evidence>
<dbReference type="Gene3D" id="2.40.10.350">
    <property type="entry name" value="Rod shape-determining protein MreC, domain 2"/>
    <property type="match status" value="1"/>
</dbReference>